<keyword evidence="6 10" id="KW-0808">Transferase</keyword>
<gene>
    <name evidence="10" type="primary">malQ</name>
    <name evidence="10" type="ORF">DSM112329_01832</name>
</gene>
<accession>A0AAU7ATR7</accession>
<dbReference type="PANTHER" id="PTHR32438:SF5">
    <property type="entry name" value="4-ALPHA-GLUCANOTRANSFERASE DPE1, CHLOROPLASTIC_AMYLOPLASTIC"/>
    <property type="match status" value="1"/>
</dbReference>
<dbReference type="EC" id="2.4.1.25" evidence="3"/>
<comment type="similarity">
    <text evidence="2">Belongs to the disproportionating enzyme family.</text>
</comment>
<sequence>MECIVFTRSSGIQLHLTSLPDGRLGPSARTWVDWLSKAGQSWWQVLPVGPPDRHHSPYKSKSAFAAWRGLLADPAAPVSVDELDAFAAGNSAWIDDWARVSGGRRAVADQVRFDREWSALREYAAERGVRIIGDVPIYVAPGSADHLAHPELFRDGLVAGAPPDAYSDDGQLWGNPFYDWPAMRAQEYRWWIARLARTLELFDAARIDHFRGFVAGWAVDDGAKNARDGRWRRGPGRALFDAALAELGSGDAALPFIAEDLGVITPPVERLRRDLGLPGMAVAQFAFDPDPGDSPHELANHKQDVVAYTGTHDSDTLAGWLATLAPERRAVLDAALGAAGLKRDRPVWGVTRLWMGSPSPLVMLQAQDLLELGSEARMNTPGRATGNWGWRLPAGALTAAHARRLRRATEEAGRLPS</sequence>
<dbReference type="Pfam" id="PF02446">
    <property type="entry name" value="Glyco_hydro_77"/>
    <property type="match status" value="2"/>
</dbReference>
<proteinExistence type="inferred from homology"/>
<name>A0AAU7ATR7_9ACTN</name>
<dbReference type="SUPFAM" id="SSF51445">
    <property type="entry name" value="(Trans)glycosidases"/>
    <property type="match status" value="1"/>
</dbReference>
<evidence type="ECO:0000256" key="7">
    <source>
        <dbReference type="ARBA" id="ARBA00023277"/>
    </source>
</evidence>
<dbReference type="Gene3D" id="3.20.20.80">
    <property type="entry name" value="Glycosidases"/>
    <property type="match status" value="2"/>
</dbReference>
<dbReference type="InterPro" id="IPR003385">
    <property type="entry name" value="Glyco_hydro_77"/>
</dbReference>
<protein>
    <recommendedName>
        <fullName evidence="4">4-alpha-glucanotransferase</fullName>
        <ecNumber evidence="3">2.4.1.25</ecNumber>
    </recommendedName>
    <alternativeName>
        <fullName evidence="8">Amylomaltase</fullName>
    </alternativeName>
    <alternativeName>
        <fullName evidence="9">Disproportionating enzyme</fullName>
    </alternativeName>
</protein>
<dbReference type="GO" id="GO:0004134">
    <property type="term" value="F:4-alpha-glucanotransferase activity"/>
    <property type="evidence" value="ECO:0007669"/>
    <property type="project" value="UniProtKB-EC"/>
</dbReference>
<dbReference type="InterPro" id="IPR017853">
    <property type="entry name" value="GH"/>
</dbReference>
<reference evidence="10" key="1">
    <citation type="submission" date="2022-12" db="EMBL/GenBank/DDBJ databases">
        <title>Paraconexibacter alkalitolerans sp. nov. and Baekduia alba sp. nov., isolated from soil and emended description of the genera Paraconexibacter (Chun et al., 2020) and Baekduia (An et al., 2020).</title>
        <authorList>
            <person name="Vieira S."/>
            <person name="Huber K.J."/>
            <person name="Geppert A."/>
            <person name="Wolf J."/>
            <person name="Neumann-Schaal M."/>
            <person name="Muesken M."/>
            <person name="Overmann J."/>
        </authorList>
    </citation>
    <scope>NUCLEOTIDE SEQUENCE</scope>
    <source>
        <strain evidence="10">AEG42_29</strain>
    </source>
</reference>
<evidence type="ECO:0000256" key="4">
    <source>
        <dbReference type="ARBA" id="ARBA00020295"/>
    </source>
</evidence>
<evidence type="ECO:0000313" key="10">
    <source>
        <dbReference type="EMBL" id="XAY04991.1"/>
    </source>
</evidence>
<evidence type="ECO:0000256" key="1">
    <source>
        <dbReference type="ARBA" id="ARBA00000439"/>
    </source>
</evidence>
<dbReference type="EMBL" id="CP114014">
    <property type="protein sequence ID" value="XAY04991.1"/>
    <property type="molecule type" value="Genomic_DNA"/>
</dbReference>
<comment type="catalytic activity">
    <reaction evidence="1">
        <text>Transfers a segment of a (1-&gt;4)-alpha-D-glucan to a new position in an acceptor, which may be glucose or a (1-&gt;4)-alpha-D-glucan.</text>
        <dbReference type="EC" id="2.4.1.25"/>
    </reaction>
</comment>
<evidence type="ECO:0000256" key="9">
    <source>
        <dbReference type="ARBA" id="ARBA00031501"/>
    </source>
</evidence>
<evidence type="ECO:0000256" key="6">
    <source>
        <dbReference type="ARBA" id="ARBA00022679"/>
    </source>
</evidence>
<evidence type="ECO:0000256" key="5">
    <source>
        <dbReference type="ARBA" id="ARBA00022676"/>
    </source>
</evidence>
<dbReference type="GO" id="GO:0005975">
    <property type="term" value="P:carbohydrate metabolic process"/>
    <property type="evidence" value="ECO:0007669"/>
    <property type="project" value="InterPro"/>
</dbReference>
<dbReference type="AlphaFoldDB" id="A0AAU7ATR7"/>
<keyword evidence="5 10" id="KW-0328">Glycosyltransferase</keyword>
<evidence type="ECO:0000256" key="3">
    <source>
        <dbReference type="ARBA" id="ARBA00012560"/>
    </source>
</evidence>
<evidence type="ECO:0000256" key="8">
    <source>
        <dbReference type="ARBA" id="ARBA00031423"/>
    </source>
</evidence>
<dbReference type="PANTHER" id="PTHR32438">
    <property type="entry name" value="4-ALPHA-GLUCANOTRANSFERASE DPE1, CHLOROPLASTIC/AMYLOPLASTIC"/>
    <property type="match status" value="1"/>
</dbReference>
<dbReference type="KEGG" id="parq:DSM112329_01832"/>
<organism evidence="10">
    <name type="scientific">Paraconexibacter sp. AEG42_29</name>
    <dbReference type="NCBI Taxonomy" id="2997339"/>
    <lineage>
        <taxon>Bacteria</taxon>
        <taxon>Bacillati</taxon>
        <taxon>Actinomycetota</taxon>
        <taxon>Thermoleophilia</taxon>
        <taxon>Solirubrobacterales</taxon>
        <taxon>Paraconexibacteraceae</taxon>
        <taxon>Paraconexibacter</taxon>
    </lineage>
</organism>
<keyword evidence="7" id="KW-0119">Carbohydrate metabolism</keyword>
<evidence type="ECO:0000256" key="2">
    <source>
        <dbReference type="ARBA" id="ARBA00005684"/>
    </source>
</evidence>